<feature type="signal peptide" evidence="3">
    <location>
        <begin position="1"/>
        <end position="19"/>
    </location>
</feature>
<feature type="region of interest" description="Disordered" evidence="1">
    <location>
        <begin position="399"/>
        <end position="462"/>
    </location>
</feature>
<feature type="compositionally biased region" description="Low complexity" evidence="1">
    <location>
        <begin position="334"/>
        <end position="354"/>
    </location>
</feature>
<dbReference type="GeneID" id="43598742"/>
<organism evidence="4 5">
    <name type="scientific">Venustampulla echinocandica</name>
    <dbReference type="NCBI Taxonomy" id="2656787"/>
    <lineage>
        <taxon>Eukaryota</taxon>
        <taxon>Fungi</taxon>
        <taxon>Dikarya</taxon>
        <taxon>Ascomycota</taxon>
        <taxon>Pezizomycotina</taxon>
        <taxon>Leotiomycetes</taxon>
        <taxon>Helotiales</taxon>
        <taxon>Pleuroascaceae</taxon>
        <taxon>Venustampulla</taxon>
    </lineage>
</organism>
<evidence type="ECO:0000256" key="1">
    <source>
        <dbReference type="SAM" id="MobiDB-lite"/>
    </source>
</evidence>
<feature type="transmembrane region" description="Helical" evidence="2">
    <location>
        <begin position="368"/>
        <end position="390"/>
    </location>
</feature>
<reference evidence="4 5" key="1">
    <citation type="journal article" date="2018" name="IMA Fungus">
        <title>IMA Genome-F 9: Draft genome sequence of Annulohypoxylon stygium, Aspergillus mulundensis, Berkeleyomyces basicola (syn. Thielaviopsis basicola), Ceratocystis smalleyi, two Cercospora beticola strains, Coleophoma cylindrospora, Fusarium fracticaudum, Phialophora cf. hyalina, and Morchella septimelata.</title>
        <authorList>
            <person name="Wingfield B.D."/>
            <person name="Bills G.F."/>
            <person name="Dong Y."/>
            <person name="Huang W."/>
            <person name="Nel W.J."/>
            <person name="Swalarsk-Parry B.S."/>
            <person name="Vaghefi N."/>
            <person name="Wilken P.M."/>
            <person name="An Z."/>
            <person name="de Beer Z.W."/>
            <person name="De Vos L."/>
            <person name="Chen L."/>
            <person name="Duong T.A."/>
            <person name="Gao Y."/>
            <person name="Hammerbacher A."/>
            <person name="Kikkert J.R."/>
            <person name="Li Y."/>
            <person name="Li H."/>
            <person name="Li K."/>
            <person name="Li Q."/>
            <person name="Liu X."/>
            <person name="Ma X."/>
            <person name="Naidoo K."/>
            <person name="Pethybridge S.J."/>
            <person name="Sun J."/>
            <person name="Steenkamp E.T."/>
            <person name="van der Nest M.A."/>
            <person name="van Wyk S."/>
            <person name="Wingfield M.J."/>
            <person name="Xiong C."/>
            <person name="Yue Q."/>
            <person name="Zhang X."/>
        </authorList>
    </citation>
    <scope>NUCLEOTIDE SEQUENCE [LARGE SCALE GENOMIC DNA]</scope>
    <source>
        <strain evidence="4 5">BP 5553</strain>
    </source>
</reference>
<evidence type="ECO:0000256" key="3">
    <source>
        <dbReference type="SAM" id="SignalP"/>
    </source>
</evidence>
<dbReference type="RefSeq" id="XP_031869197.1">
    <property type="nucleotide sequence ID" value="XM_032014516.1"/>
</dbReference>
<feature type="chain" id="PRO_5016861206" description="Extracellular membrane protein CFEM domain-containing protein" evidence="3">
    <location>
        <begin position="20"/>
        <end position="547"/>
    </location>
</feature>
<feature type="compositionally biased region" description="Polar residues" evidence="1">
    <location>
        <begin position="510"/>
        <end position="523"/>
    </location>
</feature>
<dbReference type="Proteomes" id="UP000254866">
    <property type="component" value="Unassembled WGS sequence"/>
</dbReference>
<feature type="region of interest" description="Disordered" evidence="1">
    <location>
        <begin position="332"/>
        <end position="359"/>
    </location>
</feature>
<keyword evidence="3" id="KW-0732">Signal</keyword>
<dbReference type="EMBL" id="NPIC01000004">
    <property type="protein sequence ID" value="RDL36541.1"/>
    <property type="molecule type" value="Genomic_DNA"/>
</dbReference>
<sequence>MARFLILFWVLRLAAVIAAAENPHITDLPAFGSLAPCAASGVSYVVEGLTGSKCPTDLAQLVSCACTKDSNSAVVLASITSNVKYYCASTATEDIASASAVFSGYCNQGGSVSAAPTTKASGSTVSQFITDLPAYMDLAPCAGSAISYAVQHLSASKCPAEASGLQSCACTKDQNSVAASQSINSQVKYYCGSTHTEDITSALGVFAGYCGLPSTSNFPSASNLPGRVSYYITDLPQFESLAPCAKSGVSYQVGALTRSICPIDPMALVSCACVKDNNSQGMSADLTSQVKAYCGSTASADITSALAVFDFYCSAGKGLVTPQGVTASVTGGRTATAGKTSGRSTATGGTAGSSDSDFNRTVSKAVPIAAIAGGVIGGLIFIAAALFLIFRYRRQRRRNQPSRPMNLNPNPGFQPQPQPPPPGYDYGKTELPDNQTTYIPPPAPIARKPTPLNPPVSPMSEKTHSYVGTQASEMPTPPAPVRAELHPDAAMTPNRAEMATPTGFPPQELPPNQQQYGHPSPNQYHEVPGMSATSGPIYEMDGRHGHA</sequence>
<keyword evidence="5" id="KW-1185">Reference proteome</keyword>
<evidence type="ECO:0008006" key="6">
    <source>
        <dbReference type="Google" id="ProtNLM"/>
    </source>
</evidence>
<dbReference type="AlphaFoldDB" id="A0A370TLY9"/>
<keyword evidence="2" id="KW-0812">Transmembrane</keyword>
<dbReference type="STRING" id="2656787.A0A370TLY9"/>
<proteinExistence type="predicted"/>
<dbReference type="OrthoDB" id="3436787at2759"/>
<evidence type="ECO:0000313" key="5">
    <source>
        <dbReference type="Proteomes" id="UP000254866"/>
    </source>
</evidence>
<keyword evidence="2" id="KW-0472">Membrane</keyword>
<feature type="region of interest" description="Disordered" evidence="1">
    <location>
        <begin position="494"/>
        <end position="547"/>
    </location>
</feature>
<feature type="compositionally biased region" description="Low complexity" evidence="1">
    <location>
        <begin position="401"/>
        <end position="411"/>
    </location>
</feature>
<evidence type="ECO:0000313" key="4">
    <source>
        <dbReference type="EMBL" id="RDL36541.1"/>
    </source>
</evidence>
<gene>
    <name evidence="4" type="ORF">BP5553_05893</name>
</gene>
<accession>A0A370TLY9</accession>
<name>A0A370TLY9_9HELO</name>
<protein>
    <recommendedName>
        <fullName evidence="6">Extracellular membrane protein CFEM domain-containing protein</fullName>
    </recommendedName>
</protein>
<feature type="compositionally biased region" description="Pro residues" evidence="1">
    <location>
        <begin position="412"/>
        <end position="423"/>
    </location>
</feature>
<evidence type="ECO:0000256" key="2">
    <source>
        <dbReference type="SAM" id="Phobius"/>
    </source>
</evidence>
<comment type="caution">
    <text evidence="4">The sequence shown here is derived from an EMBL/GenBank/DDBJ whole genome shotgun (WGS) entry which is preliminary data.</text>
</comment>
<keyword evidence="2" id="KW-1133">Transmembrane helix</keyword>